<evidence type="ECO:0000313" key="1">
    <source>
        <dbReference type="EMBL" id="GCF15386.1"/>
    </source>
</evidence>
<keyword evidence="2" id="KW-1185">Reference proteome</keyword>
<dbReference type="PANTHER" id="PTHR38009">
    <property type="entry name" value="CONSERVED HYPOTHETICAL PHAGE TAIL PROTEIN"/>
    <property type="match status" value="1"/>
</dbReference>
<dbReference type="OrthoDB" id="141786at2157"/>
<dbReference type="EMBL" id="BIXZ01000007">
    <property type="protein sequence ID" value="GCF15386.1"/>
    <property type="molecule type" value="Genomic_DNA"/>
</dbReference>
<sequence>MSSGGRGDPYLDYRFVVEIDSVIAGGFNEVTGLERSVETQEYDEGGVNGHTHQLWSGESQSNLTLKRGLTDADTLWKWLRRSASGPVDRKTVMLFLLDSTGALSWGWSFTNAYPVTWSGPSLSADSADVAIEELELTHTGVSTVEGL</sequence>
<dbReference type="AlphaFoldDB" id="A0A4C2EM33"/>
<comment type="caution">
    <text evidence="1">The sequence shown here is derived from an EMBL/GenBank/DDBJ whole genome shotgun (WGS) entry which is preliminary data.</text>
</comment>
<dbReference type="Proteomes" id="UP000304382">
    <property type="component" value="Unassembled WGS sequence"/>
</dbReference>
<gene>
    <name evidence="1" type="ORF">Harman_33210</name>
</gene>
<dbReference type="NCBIfam" id="TIGR02241">
    <property type="entry name" value="conserved hypothetical phage tail region protein"/>
    <property type="match status" value="1"/>
</dbReference>
<accession>A0A4C2EM33</accession>
<dbReference type="RefSeq" id="WP_137684904.1">
    <property type="nucleotide sequence ID" value="NZ_BIXZ01000007.1"/>
</dbReference>
<dbReference type="GO" id="GO:0005198">
    <property type="term" value="F:structural molecule activity"/>
    <property type="evidence" value="ECO:0007669"/>
    <property type="project" value="InterPro"/>
</dbReference>
<organism evidence="1 2">
    <name type="scientific">Haloarcula mannanilytica</name>
    <dbReference type="NCBI Taxonomy" id="2509225"/>
    <lineage>
        <taxon>Archaea</taxon>
        <taxon>Methanobacteriati</taxon>
        <taxon>Methanobacteriota</taxon>
        <taxon>Stenosarchaea group</taxon>
        <taxon>Halobacteria</taxon>
        <taxon>Halobacteriales</taxon>
        <taxon>Haloarculaceae</taxon>
        <taxon>Haloarcula</taxon>
    </lineage>
</organism>
<dbReference type="InterPro" id="IPR011747">
    <property type="entry name" value="CHP02241"/>
</dbReference>
<dbReference type="Pfam" id="PF06841">
    <property type="entry name" value="Phage_T4_gp19"/>
    <property type="match status" value="1"/>
</dbReference>
<protein>
    <submittedName>
        <fullName evidence="1">Phage tail protein</fullName>
    </submittedName>
</protein>
<dbReference type="PANTHER" id="PTHR38009:SF1">
    <property type="entry name" value="CONSERVED HYPOTHETICAL PHAGE TAIL PROTEIN"/>
    <property type="match status" value="1"/>
</dbReference>
<name>A0A4C2EM33_9EURY</name>
<proteinExistence type="predicted"/>
<reference evidence="1 2" key="1">
    <citation type="submission" date="2019-02" db="EMBL/GenBank/DDBJ databases">
        <title>Haloarcula mannanilyticum sp. nov., a mannan degrading haloarchaeon isolated from commercial salt.</title>
        <authorList>
            <person name="Enomoto S."/>
            <person name="Shimane Y."/>
            <person name="Kamekura M."/>
            <person name="Ito T."/>
            <person name="Moriya O."/>
            <person name="Ihara K."/>
            <person name="Takahashi-Ando N."/>
            <person name="Fukushima Y."/>
            <person name="Yoshida Y."/>
            <person name="Usama R."/>
            <person name="Takai K."/>
            <person name="Minegishi H."/>
        </authorList>
    </citation>
    <scope>NUCLEOTIDE SEQUENCE [LARGE SCALE GENOMIC DNA]</scope>
    <source>
        <strain evidence="1 2">MD130-1</strain>
    </source>
</reference>
<evidence type="ECO:0000313" key="2">
    <source>
        <dbReference type="Proteomes" id="UP000304382"/>
    </source>
</evidence>
<dbReference type="InterPro" id="IPR010667">
    <property type="entry name" value="Phage_T4_Gp19"/>
</dbReference>